<dbReference type="SUPFAM" id="SSF51556">
    <property type="entry name" value="Metallo-dependent hydrolases"/>
    <property type="match status" value="1"/>
</dbReference>
<gene>
    <name evidence="3" type="ORF">NMP03_14145</name>
</gene>
<evidence type="ECO:0000259" key="2">
    <source>
        <dbReference type="Pfam" id="PF04909"/>
    </source>
</evidence>
<organism evidence="3 4">
    <name type="scientific">Sphingomonas qomolangmaensis</name>
    <dbReference type="NCBI Taxonomy" id="2918765"/>
    <lineage>
        <taxon>Bacteria</taxon>
        <taxon>Pseudomonadati</taxon>
        <taxon>Pseudomonadota</taxon>
        <taxon>Alphaproteobacteria</taxon>
        <taxon>Sphingomonadales</taxon>
        <taxon>Sphingomonadaceae</taxon>
        <taxon>Sphingomonas</taxon>
    </lineage>
</organism>
<keyword evidence="4" id="KW-1185">Reference proteome</keyword>
<proteinExistence type="predicted"/>
<dbReference type="InterPro" id="IPR032466">
    <property type="entry name" value="Metal_Hydrolase"/>
</dbReference>
<dbReference type="EMBL" id="CP101740">
    <property type="protein sequence ID" value="UUL82306.1"/>
    <property type="molecule type" value="Genomic_DNA"/>
</dbReference>
<dbReference type="InterPro" id="IPR032465">
    <property type="entry name" value="ACMSD"/>
</dbReference>
<dbReference type="PANTHER" id="PTHR21240">
    <property type="entry name" value="2-AMINO-3-CARBOXYLMUCONATE-6-SEMIALDEHYDE DECARBOXYLASE"/>
    <property type="match status" value="1"/>
</dbReference>
<dbReference type="RefSeq" id="WP_256506113.1">
    <property type="nucleotide sequence ID" value="NZ_CP101740.1"/>
</dbReference>
<evidence type="ECO:0000313" key="4">
    <source>
        <dbReference type="Proteomes" id="UP001058533"/>
    </source>
</evidence>
<dbReference type="InterPro" id="IPR006680">
    <property type="entry name" value="Amidohydro-rel"/>
</dbReference>
<feature type="domain" description="Amidohydrolase-related" evidence="2">
    <location>
        <begin position="4"/>
        <end position="304"/>
    </location>
</feature>
<dbReference type="Proteomes" id="UP001058533">
    <property type="component" value="Chromosome"/>
</dbReference>
<dbReference type="Gene3D" id="3.20.20.140">
    <property type="entry name" value="Metal-dependent hydrolases"/>
    <property type="match status" value="1"/>
</dbReference>
<evidence type="ECO:0000256" key="1">
    <source>
        <dbReference type="ARBA" id="ARBA00023239"/>
    </source>
</evidence>
<keyword evidence="1" id="KW-0456">Lyase</keyword>
<accession>A0ABY5LC95</accession>
<dbReference type="Pfam" id="PF04909">
    <property type="entry name" value="Amidohydro_2"/>
    <property type="match status" value="1"/>
</dbReference>
<evidence type="ECO:0000313" key="3">
    <source>
        <dbReference type="EMBL" id="UUL82306.1"/>
    </source>
</evidence>
<sequence length="315" mass="34675">MRIIDAHCHIASLDHIPRSFVEGAVGNIHAHLEAQGIRTTKEKLTTVYLAKLEDPLCDALVAEMDAAGIEKSVLLAADFTHQLRDSRLTIAETYAAHRVVLARHPGRFVVFGGMDPRWGKDGVDLFEQSLREFGFRGFKLYPPTGFSPSDPSLYPFYEICRDYRVPVTVHIGPTSPALSFKHAYPFLLDEAAQAFPEVNFIMAHGAVSFVEECAMLCAFRPNVYMDISAFQSAMRRDGNAGAVRSAALRGINHKIIFGTDWPVFRLQGDQPSFVDAVAGDEGALAQLSVNDQRLILHGNIERLLAQARVPAAAAN</sequence>
<protein>
    <submittedName>
        <fullName evidence="3">Amidohydrolase family protein</fullName>
    </submittedName>
</protein>
<dbReference type="CDD" id="cd01292">
    <property type="entry name" value="metallo-dependent_hydrolases"/>
    <property type="match status" value="1"/>
</dbReference>
<name>A0ABY5LC95_9SPHN</name>
<reference evidence="3" key="1">
    <citation type="submission" date="2022-07" db="EMBL/GenBank/DDBJ databases">
        <title>Sphingomonas sp. nov., a novel bacterium isolated from the north slope of the Mount Everest.</title>
        <authorList>
            <person name="Cui X."/>
            <person name="Liu Y."/>
        </authorList>
    </citation>
    <scope>NUCLEOTIDE SEQUENCE</scope>
    <source>
        <strain evidence="3">S5-59</strain>
    </source>
</reference>